<sequence length="490" mass="56148">MRVPKILHYCFGMAEDFGGKPWSLMHYVCLRSAIEKINPETVMFFYEHEPRNEWWSLTKPFVTEVRIEAPREIFGRPLHSAAHRADIVRLLALIKHGGIYLDADVFVHRDFDPLLGYPTVLGEEGPDGQFGTANAVILAEPGSTFIARWLEQYKWFRGGRDHTELFWSEHSVQLPFFMSRLFPDEITILNHLAFYWPLWVEPHIDWIFRSNNPIDTTQSFATHLWESKSWSLIKDLTPGQVRSMDTNFARWAKPYVAHLPDDFGAAPSERSGTEHHLRTSIFQQTYAQNRWGNDGQSRFFSGIGSRGDVADIYIQAMLAELSHLRLKIGRPLVIVDIGCGDFAIGQKLMQALPDQYIGCDLVPELIEYNASRYSSDRVSFKVLDAVADELPRGDVYLVRQVLQHLSNSEIQRITGKLSSCQNVYVTEGYPREVLGPVNPDKPASHEIRFDWRTGQGRGVELDQAPYSLNVRLICQAELPKEIIRTFRVAL</sequence>
<dbReference type="Pfam" id="PF04488">
    <property type="entry name" value="Gly_transf_sug"/>
    <property type="match status" value="1"/>
</dbReference>
<dbReference type="EMBL" id="JAUFPT010000078">
    <property type="protein sequence ID" value="MDN3573593.1"/>
    <property type="molecule type" value="Genomic_DNA"/>
</dbReference>
<feature type="domain" description="Methyltransferase" evidence="1">
    <location>
        <begin position="334"/>
        <end position="416"/>
    </location>
</feature>
<dbReference type="InterPro" id="IPR029063">
    <property type="entry name" value="SAM-dependent_MTases_sf"/>
</dbReference>
<protein>
    <submittedName>
        <fullName evidence="2">Glycosyltransferase</fullName>
    </submittedName>
</protein>
<dbReference type="InterPro" id="IPR007577">
    <property type="entry name" value="GlycoTrfase_DXD_sugar-bd_CS"/>
</dbReference>
<organism evidence="2 3">
    <name type="scientific">Methylobacterium longum</name>
    <dbReference type="NCBI Taxonomy" id="767694"/>
    <lineage>
        <taxon>Bacteria</taxon>
        <taxon>Pseudomonadati</taxon>
        <taxon>Pseudomonadota</taxon>
        <taxon>Alphaproteobacteria</taxon>
        <taxon>Hyphomicrobiales</taxon>
        <taxon>Methylobacteriaceae</taxon>
        <taxon>Methylobacterium</taxon>
    </lineage>
</organism>
<name>A0ABT8AUG4_9HYPH</name>
<dbReference type="Gene3D" id="3.90.550.20">
    <property type="match status" value="1"/>
</dbReference>
<dbReference type="Pfam" id="PF13649">
    <property type="entry name" value="Methyltransf_25"/>
    <property type="match status" value="1"/>
</dbReference>
<dbReference type="Gene3D" id="3.40.50.150">
    <property type="entry name" value="Vaccinia Virus protein VP39"/>
    <property type="match status" value="1"/>
</dbReference>
<dbReference type="InterPro" id="IPR041698">
    <property type="entry name" value="Methyltransf_25"/>
</dbReference>
<dbReference type="CDD" id="cd02440">
    <property type="entry name" value="AdoMet_MTases"/>
    <property type="match status" value="1"/>
</dbReference>
<proteinExistence type="predicted"/>
<dbReference type="RefSeq" id="WP_238291046.1">
    <property type="nucleotide sequence ID" value="NZ_BPQS01000031.1"/>
</dbReference>
<comment type="caution">
    <text evidence="2">The sequence shown here is derived from an EMBL/GenBank/DDBJ whole genome shotgun (WGS) entry which is preliminary data.</text>
</comment>
<accession>A0ABT8AUG4</accession>
<dbReference type="InterPro" id="IPR029044">
    <property type="entry name" value="Nucleotide-diphossugar_trans"/>
</dbReference>
<evidence type="ECO:0000313" key="2">
    <source>
        <dbReference type="EMBL" id="MDN3573593.1"/>
    </source>
</evidence>
<dbReference type="SUPFAM" id="SSF53448">
    <property type="entry name" value="Nucleotide-diphospho-sugar transferases"/>
    <property type="match status" value="1"/>
</dbReference>
<keyword evidence="3" id="KW-1185">Reference proteome</keyword>
<reference evidence="3" key="1">
    <citation type="journal article" date="2019" name="Int. J. Syst. Evol. Microbiol.">
        <title>The Global Catalogue of Microorganisms (GCM) 10K type strain sequencing project: providing services to taxonomists for standard genome sequencing and annotation.</title>
        <authorList>
            <consortium name="The Broad Institute Genomics Platform"/>
            <consortium name="The Broad Institute Genome Sequencing Center for Infectious Disease"/>
            <person name="Wu L."/>
            <person name="Ma J."/>
        </authorList>
    </citation>
    <scope>NUCLEOTIDE SEQUENCE [LARGE SCALE GENOMIC DNA]</scope>
    <source>
        <strain evidence="3">CECT 7806</strain>
    </source>
</reference>
<dbReference type="PANTHER" id="PTHR46830">
    <property type="entry name" value="TRANSFERASE, PUTATIVE-RELATED"/>
    <property type="match status" value="1"/>
</dbReference>
<evidence type="ECO:0000313" key="3">
    <source>
        <dbReference type="Proteomes" id="UP001244297"/>
    </source>
</evidence>
<dbReference type="SUPFAM" id="SSF53335">
    <property type="entry name" value="S-adenosyl-L-methionine-dependent methyltransferases"/>
    <property type="match status" value="1"/>
</dbReference>
<gene>
    <name evidence="2" type="ORF">QWZ18_23605</name>
</gene>
<dbReference type="Proteomes" id="UP001244297">
    <property type="component" value="Unassembled WGS sequence"/>
</dbReference>
<evidence type="ECO:0000259" key="1">
    <source>
        <dbReference type="Pfam" id="PF13649"/>
    </source>
</evidence>
<dbReference type="PANTHER" id="PTHR46830:SF2">
    <property type="entry name" value="ALPHA-1,4-N-ACETYLGLUCOSAMINYLTRANSFERASE"/>
    <property type="match status" value="1"/>
</dbReference>